<dbReference type="AlphaFoldDB" id="A0AAI8VML3"/>
<keyword evidence="2" id="KW-1185">Reference proteome</keyword>
<evidence type="ECO:0000313" key="1">
    <source>
        <dbReference type="EMBL" id="CAJ2507684.1"/>
    </source>
</evidence>
<dbReference type="Proteomes" id="UP001295740">
    <property type="component" value="Unassembled WGS sequence"/>
</dbReference>
<name>A0AAI8VML3_9PEZI</name>
<comment type="caution">
    <text evidence="1">The sequence shown here is derived from an EMBL/GenBank/DDBJ whole genome shotgun (WGS) entry which is preliminary data.</text>
</comment>
<sequence>MRHVLILEDRESVAFPESHAQGLIPFCQGNRLLRVERRFDLWRNIFQSGARSNGWNQMHRLNASEKRGNGLGSMEVVTPVARFIVEAFALTGPTLGMPIGSFTAFFDGGPASAAELCATIFDTTVRREAAWQIAIRESYARNLVSSRPFANANYFEQRQKELDNDFTHPLETYPRALAEIGNTEGCIRRCNFPVTALPSTEEVEDLIARHRNRPRLGGSSDAHKTECQARQIVKTVQPLPSWSDLLREGLTGSERQQRYEDRRRT</sequence>
<proteinExistence type="predicted"/>
<evidence type="ECO:0000313" key="2">
    <source>
        <dbReference type="Proteomes" id="UP001295740"/>
    </source>
</evidence>
<protein>
    <submittedName>
        <fullName evidence="1">Uu.00g088700.m01.CDS01</fullName>
    </submittedName>
</protein>
<organism evidence="1 2">
    <name type="scientific">Anthostomella pinea</name>
    <dbReference type="NCBI Taxonomy" id="933095"/>
    <lineage>
        <taxon>Eukaryota</taxon>
        <taxon>Fungi</taxon>
        <taxon>Dikarya</taxon>
        <taxon>Ascomycota</taxon>
        <taxon>Pezizomycotina</taxon>
        <taxon>Sordariomycetes</taxon>
        <taxon>Xylariomycetidae</taxon>
        <taxon>Xylariales</taxon>
        <taxon>Xylariaceae</taxon>
        <taxon>Anthostomella</taxon>
    </lineage>
</organism>
<reference evidence="1" key="1">
    <citation type="submission" date="2023-10" db="EMBL/GenBank/DDBJ databases">
        <authorList>
            <person name="Hackl T."/>
        </authorList>
    </citation>
    <scope>NUCLEOTIDE SEQUENCE</scope>
</reference>
<accession>A0AAI8VML3</accession>
<dbReference type="EMBL" id="CAUWAG010000010">
    <property type="protein sequence ID" value="CAJ2507684.1"/>
    <property type="molecule type" value="Genomic_DNA"/>
</dbReference>
<gene>
    <name evidence="1" type="ORF">KHLLAP_LOCUS8152</name>
</gene>